<sequence>MGRRDIVDMSVAKLHCGSNIGQLARQRNLGLGSTTSSYGVTTLMKLEDPSTLCTSSKKVIILALRRQLTGVGYKTQLQVRSSRQLGSRQV</sequence>
<dbReference type="EMBL" id="JADCNL010000008">
    <property type="protein sequence ID" value="KAG0469670.1"/>
    <property type="molecule type" value="Genomic_DNA"/>
</dbReference>
<name>A0A835QAS7_VANPL</name>
<evidence type="ECO:0000313" key="2">
    <source>
        <dbReference type="Proteomes" id="UP000636800"/>
    </source>
</evidence>
<dbReference type="Proteomes" id="UP000636800">
    <property type="component" value="Unassembled WGS sequence"/>
</dbReference>
<comment type="caution">
    <text evidence="1">The sequence shown here is derived from an EMBL/GenBank/DDBJ whole genome shotgun (WGS) entry which is preliminary data.</text>
</comment>
<dbReference type="OrthoDB" id="2748310at2759"/>
<proteinExistence type="predicted"/>
<keyword evidence="2" id="KW-1185">Reference proteome</keyword>
<protein>
    <submittedName>
        <fullName evidence="1">Uncharacterized protein</fullName>
    </submittedName>
</protein>
<reference evidence="1 2" key="1">
    <citation type="journal article" date="2020" name="Nat. Food">
        <title>A phased Vanilla planifolia genome enables genetic improvement of flavour and production.</title>
        <authorList>
            <person name="Hasing T."/>
            <person name="Tang H."/>
            <person name="Brym M."/>
            <person name="Khazi F."/>
            <person name="Huang T."/>
            <person name="Chambers A.H."/>
        </authorList>
    </citation>
    <scope>NUCLEOTIDE SEQUENCE [LARGE SCALE GENOMIC DNA]</scope>
    <source>
        <tissue evidence="1">Leaf</tissue>
    </source>
</reference>
<evidence type="ECO:0000313" key="1">
    <source>
        <dbReference type="EMBL" id="KAG0469670.1"/>
    </source>
</evidence>
<organism evidence="1 2">
    <name type="scientific">Vanilla planifolia</name>
    <name type="common">Vanilla</name>
    <dbReference type="NCBI Taxonomy" id="51239"/>
    <lineage>
        <taxon>Eukaryota</taxon>
        <taxon>Viridiplantae</taxon>
        <taxon>Streptophyta</taxon>
        <taxon>Embryophyta</taxon>
        <taxon>Tracheophyta</taxon>
        <taxon>Spermatophyta</taxon>
        <taxon>Magnoliopsida</taxon>
        <taxon>Liliopsida</taxon>
        <taxon>Asparagales</taxon>
        <taxon>Orchidaceae</taxon>
        <taxon>Vanilloideae</taxon>
        <taxon>Vanilleae</taxon>
        <taxon>Vanilla</taxon>
    </lineage>
</organism>
<dbReference type="AlphaFoldDB" id="A0A835QAS7"/>
<accession>A0A835QAS7</accession>
<gene>
    <name evidence="1" type="ORF">HPP92_016370</name>
</gene>